<dbReference type="InParanoid" id="A0A0C3BSA6"/>
<dbReference type="CDD" id="cd19165">
    <property type="entry name" value="HemeO"/>
    <property type="match status" value="1"/>
</dbReference>
<dbReference type="EMBL" id="KN832975">
    <property type="protein sequence ID" value="KIM89413.1"/>
    <property type="molecule type" value="Genomic_DNA"/>
</dbReference>
<keyword evidence="2" id="KW-0479">Metal-binding</keyword>
<evidence type="ECO:0000313" key="6">
    <source>
        <dbReference type="Proteomes" id="UP000054166"/>
    </source>
</evidence>
<dbReference type="InterPro" id="IPR016084">
    <property type="entry name" value="Haem_Oase-like_multi-hlx"/>
</dbReference>
<keyword evidence="4" id="KW-0472">Membrane</keyword>
<dbReference type="Gene3D" id="1.20.910.10">
    <property type="entry name" value="Heme oxygenase-like"/>
    <property type="match status" value="1"/>
</dbReference>
<reference evidence="6" key="2">
    <citation type="submission" date="2015-01" db="EMBL/GenBank/DDBJ databases">
        <title>Evolutionary Origins and Diversification of the Mycorrhizal Mutualists.</title>
        <authorList>
            <consortium name="DOE Joint Genome Institute"/>
            <consortium name="Mycorrhizal Genomics Consortium"/>
            <person name="Kohler A."/>
            <person name="Kuo A."/>
            <person name="Nagy L.G."/>
            <person name="Floudas D."/>
            <person name="Copeland A."/>
            <person name="Barry K.W."/>
            <person name="Cichocki N."/>
            <person name="Veneault-Fourrey C."/>
            <person name="LaButti K."/>
            <person name="Lindquist E.A."/>
            <person name="Lipzen A."/>
            <person name="Lundell T."/>
            <person name="Morin E."/>
            <person name="Murat C."/>
            <person name="Riley R."/>
            <person name="Ohm R."/>
            <person name="Sun H."/>
            <person name="Tunlid A."/>
            <person name="Henrissat B."/>
            <person name="Grigoriev I.V."/>
            <person name="Hibbett D.S."/>
            <person name="Martin F."/>
        </authorList>
    </citation>
    <scope>NUCLEOTIDE SEQUENCE [LARGE SCALE GENOMIC DNA]</scope>
    <source>
        <strain evidence="6">F 1598</strain>
    </source>
</reference>
<reference evidence="5 6" key="1">
    <citation type="submission" date="2014-04" db="EMBL/GenBank/DDBJ databases">
        <authorList>
            <consortium name="DOE Joint Genome Institute"/>
            <person name="Kuo A."/>
            <person name="Tarkka M."/>
            <person name="Buscot F."/>
            <person name="Kohler A."/>
            <person name="Nagy L.G."/>
            <person name="Floudas D."/>
            <person name="Copeland A."/>
            <person name="Barry K.W."/>
            <person name="Cichocki N."/>
            <person name="Veneault-Fourrey C."/>
            <person name="LaButti K."/>
            <person name="Lindquist E.A."/>
            <person name="Lipzen A."/>
            <person name="Lundell T."/>
            <person name="Morin E."/>
            <person name="Murat C."/>
            <person name="Sun H."/>
            <person name="Tunlid A."/>
            <person name="Henrissat B."/>
            <person name="Grigoriev I.V."/>
            <person name="Hibbett D.S."/>
            <person name="Martin F."/>
            <person name="Nordberg H.P."/>
            <person name="Cantor M.N."/>
            <person name="Hua S.X."/>
        </authorList>
    </citation>
    <scope>NUCLEOTIDE SEQUENCE [LARGE SCALE GENOMIC DNA]</scope>
    <source>
        <strain evidence="5 6">F 1598</strain>
    </source>
</reference>
<dbReference type="PRINTS" id="PR00088">
    <property type="entry name" value="HAEMOXYGNASE"/>
</dbReference>
<dbReference type="GO" id="GO:0006788">
    <property type="term" value="P:heme oxidation"/>
    <property type="evidence" value="ECO:0007669"/>
    <property type="project" value="InterPro"/>
</dbReference>
<organism evidence="5 6">
    <name type="scientific">Piloderma croceum (strain F 1598)</name>
    <dbReference type="NCBI Taxonomy" id="765440"/>
    <lineage>
        <taxon>Eukaryota</taxon>
        <taxon>Fungi</taxon>
        <taxon>Dikarya</taxon>
        <taxon>Basidiomycota</taxon>
        <taxon>Agaricomycotina</taxon>
        <taxon>Agaricomycetes</taxon>
        <taxon>Agaricomycetidae</taxon>
        <taxon>Atheliales</taxon>
        <taxon>Atheliaceae</taxon>
        <taxon>Piloderma</taxon>
    </lineage>
</organism>
<dbReference type="InterPro" id="IPR016053">
    <property type="entry name" value="Haem_Oase-like"/>
</dbReference>
<sequence length="317" mass="35140">MGECNFSQPISIILREETSDAHVATEHSQGAGWLARGELDLEEYVRFLMMFWHIYDTLERALERHGSNPVLEPTYNPTLLSRASNLASDIAFFLQCPEATWQSHPAHTSLLLSRPQGFVEYITHLQALSDSADPSLLLAHTYVRYLGDLSGGQVIRRRVAKAYGIDLASGEGVKFYDFKSLDVNKRGDIIRVFDISITSFQAAMLKEANKAFELKLNLFCTFKPPKSPRPTNKSSVFLLGDPDSDIDDNESILSRGTKNIPIEVVHGDGQPQERMVSLASVLSVVAAVCLAHFLLVTTGLTGTAWIEKLKSIGLLVF</sequence>
<dbReference type="GO" id="GO:0046872">
    <property type="term" value="F:metal ion binding"/>
    <property type="evidence" value="ECO:0007669"/>
    <property type="project" value="UniProtKB-KW"/>
</dbReference>
<keyword evidence="6" id="KW-1185">Reference proteome</keyword>
<dbReference type="PANTHER" id="PTHR10720">
    <property type="entry name" value="HEME OXYGENASE"/>
    <property type="match status" value="1"/>
</dbReference>
<dbReference type="Proteomes" id="UP000054166">
    <property type="component" value="Unassembled WGS sequence"/>
</dbReference>
<keyword evidence="4" id="KW-1133">Transmembrane helix</keyword>
<evidence type="ECO:0000256" key="2">
    <source>
        <dbReference type="ARBA" id="ARBA00022723"/>
    </source>
</evidence>
<dbReference type="Pfam" id="PF01126">
    <property type="entry name" value="Heme_oxygenase"/>
    <property type="match status" value="1"/>
</dbReference>
<dbReference type="STRING" id="765440.A0A0C3BSA6"/>
<dbReference type="AlphaFoldDB" id="A0A0C3BSA6"/>
<name>A0A0C3BSA6_PILCF</name>
<dbReference type="SUPFAM" id="SSF48613">
    <property type="entry name" value="Heme oxygenase-like"/>
    <property type="match status" value="1"/>
</dbReference>
<evidence type="ECO:0000313" key="5">
    <source>
        <dbReference type="EMBL" id="KIM89413.1"/>
    </source>
</evidence>
<gene>
    <name evidence="5" type="ORF">PILCRDRAFT_95257</name>
</gene>
<dbReference type="OrthoDB" id="652091at2759"/>
<evidence type="ECO:0000256" key="1">
    <source>
        <dbReference type="ARBA" id="ARBA00022617"/>
    </source>
</evidence>
<dbReference type="GO" id="GO:0004392">
    <property type="term" value="F:heme oxygenase (decyclizing) activity"/>
    <property type="evidence" value="ECO:0007669"/>
    <property type="project" value="InterPro"/>
</dbReference>
<protein>
    <submittedName>
        <fullName evidence="5">Uncharacterized protein</fullName>
    </submittedName>
</protein>
<dbReference type="HOGENOM" id="CLU_057050_1_0_1"/>
<evidence type="ECO:0000256" key="4">
    <source>
        <dbReference type="SAM" id="Phobius"/>
    </source>
</evidence>
<evidence type="ECO:0000256" key="3">
    <source>
        <dbReference type="ARBA" id="ARBA00023004"/>
    </source>
</evidence>
<proteinExistence type="predicted"/>
<accession>A0A0C3BSA6</accession>
<keyword evidence="4" id="KW-0812">Transmembrane</keyword>
<keyword evidence="1" id="KW-0349">Heme</keyword>
<dbReference type="PANTHER" id="PTHR10720:SF0">
    <property type="entry name" value="HEME OXYGENASE"/>
    <property type="match status" value="1"/>
</dbReference>
<keyword evidence="3" id="KW-0408">Iron</keyword>
<dbReference type="InterPro" id="IPR002051">
    <property type="entry name" value="Haem_Oase"/>
</dbReference>
<feature type="transmembrane region" description="Helical" evidence="4">
    <location>
        <begin position="281"/>
        <end position="306"/>
    </location>
</feature>